<dbReference type="InterPro" id="IPR002403">
    <property type="entry name" value="Cyt_P450_E_grp-IV"/>
</dbReference>
<dbReference type="SUPFAM" id="SSF48264">
    <property type="entry name" value="Cytochrome P450"/>
    <property type="match status" value="1"/>
</dbReference>
<evidence type="ECO:0000256" key="2">
    <source>
        <dbReference type="ARBA" id="ARBA00010617"/>
    </source>
</evidence>
<name>A0AAE0XAI2_9PEZI</name>
<evidence type="ECO:0000313" key="7">
    <source>
        <dbReference type="EMBL" id="KAK3689091.1"/>
    </source>
</evidence>
<proteinExistence type="inferred from homology"/>
<organism evidence="7 8">
    <name type="scientific">Podospora appendiculata</name>
    <dbReference type="NCBI Taxonomy" id="314037"/>
    <lineage>
        <taxon>Eukaryota</taxon>
        <taxon>Fungi</taxon>
        <taxon>Dikarya</taxon>
        <taxon>Ascomycota</taxon>
        <taxon>Pezizomycotina</taxon>
        <taxon>Sordariomycetes</taxon>
        <taxon>Sordariomycetidae</taxon>
        <taxon>Sordariales</taxon>
        <taxon>Podosporaceae</taxon>
        <taxon>Podospora</taxon>
    </lineage>
</organism>
<dbReference type="GO" id="GO:0016705">
    <property type="term" value="F:oxidoreductase activity, acting on paired donors, with incorporation or reduction of molecular oxygen"/>
    <property type="evidence" value="ECO:0007669"/>
    <property type="project" value="InterPro"/>
</dbReference>
<evidence type="ECO:0000313" key="8">
    <source>
        <dbReference type="Proteomes" id="UP001270362"/>
    </source>
</evidence>
<evidence type="ECO:0000256" key="5">
    <source>
        <dbReference type="ARBA" id="ARBA00023033"/>
    </source>
</evidence>
<reference evidence="7" key="2">
    <citation type="submission" date="2023-06" db="EMBL/GenBank/DDBJ databases">
        <authorList>
            <consortium name="Lawrence Berkeley National Laboratory"/>
            <person name="Haridas S."/>
            <person name="Hensen N."/>
            <person name="Bonometti L."/>
            <person name="Westerberg I."/>
            <person name="Brannstrom I.O."/>
            <person name="Guillou S."/>
            <person name="Cros-Aarteil S."/>
            <person name="Calhoun S."/>
            <person name="Kuo A."/>
            <person name="Mondo S."/>
            <person name="Pangilinan J."/>
            <person name="Riley R."/>
            <person name="Labutti K."/>
            <person name="Andreopoulos B."/>
            <person name="Lipzen A."/>
            <person name="Chen C."/>
            <person name="Yanf M."/>
            <person name="Daum C."/>
            <person name="Ng V."/>
            <person name="Clum A."/>
            <person name="Steindorff A."/>
            <person name="Ohm R."/>
            <person name="Martin F."/>
            <person name="Silar P."/>
            <person name="Natvig D."/>
            <person name="Lalanne C."/>
            <person name="Gautier V."/>
            <person name="Ament-Velasquez S.L."/>
            <person name="Kruys A."/>
            <person name="Hutchinson M.I."/>
            <person name="Powell A.J."/>
            <person name="Barry K."/>
            <person name="Miller A.N."/>
            <person name="Grigoriev I.V."/>
            <person name="Debuchy R."/>
            <person name="Gladieux P."/>
            <person name="Thoren M.H."/>
            <person name="Johannesson H."/>
        </authorList>
    </citation>
    <scope>NUCLEOTIDE SEQUENCE</scope>
    <source>
        <strain evidence="7">CBS 314.62</strain>
    </source>
</reference>
<dbReference type="GO" id="GO:0020037">
    <property type="term" value="F:heme binding"/>
    <property type="evidence" value="ECO:0007669"/>
    <property type="project" value="InterPro"/>
</dbReference>
<keyword evidence="5" id="KW-0503">Monooxygenase</keyword>
<evidence type="ECO:0000256" key="1">
    <source>
        <dbReference type="ARBA" id="ARBA00001971"/>
    </source>
</evidence>
<dbReference type="CDD" id="cd11040">
    <property type="entry name" value="CYP7_CYP8-like"/>
    <property type="match status" value="1"/>
</dbReference>
<accession>A0AAE0XAI2</accession>
<keyword evidence="5" id="KW-0560">Oxidoreductase</keyword>
<evidence type="ECO:0000256" key="6">
    <source>
        <dbReference type="PIRSR" id="PIRSR602403-1"/>
    </source>
</evidence>
<comment type="cofactor">
    <cofactor evidence="1 6">
        <name>heme</name>
        <dbReference type="ChEBI" id="CHEBI:30413"/>
    </cofactor>
</comment>
<dbReference type="GO" id="GO:0005506">
    <property type="term" value="F:iron ion binding"/>
    <property type="evidence" value="ECO:0007669"/>
    <property type="project" value="InterPro"/>
</dbReference>
<dbReference type="AlphaFoldDB" id="A0AAE0XAI2"/>
<dbReference type="GO" id="GO:0004497">
    <property type="term" value="F:monooxygenase activity"/>
    <property type="evidence" value="ECO:0007669"/>
    <property type="project" value="UniProtKB-KW"/>
</dbReference>
<evidence type="ECO:0000256" key="3">
    <source>
        <dbReference type="ARBA" id="ARBA00022723"/>
    </source>
</evidence>
<protein>
    <submittedName>
        <fullName evidence="7">Cytochrome P450</fullName>
    </submittedName>
</protein>
<dbReference type="InterPro" id="IPR053007">
    <property type="entry name" value="CYP450_monoxygenase_sec-met"/>
</dbReference>
<dbReference type="Pfam" id="PF00067">
    <property type="entry name" value="p450"/>
    <property type="match status" value="1"/>
</dbReference>
<dbReference type="EMBL" id="JAULSO010000002">
    <property type="protein sequence ID" value="KAK3689091.1"/>
    <property type="molecule type" value="Genomic_DNA"/>
</dbReference>
<comment type="similarity">
    <text evidence="2">Belongs to the cytochrome P450 family.</text>
</comment>
<dbReference type="PRINTS" id="PR00465">
    <property type="entry name" value="EP450IV"/>
</dbReference>
<keyword evidence="3 6" id="KW-0479">Metal-binding</keyword>
<evidence type="ECO:0000256" key="4">
    <source>
        <dbReference type="ARBA" id="ARBA00023004"/>
    </source>
</evidence>
<gene>
    <name evidence="7" type="ORF">B0T22DRAFT_460900</name>
</gene>
<reference evidence="7" key="1">
    <citation type="journal article" date="2023" name="Mol. Phylogenet. Evol.">
        <title>Genome-scale phylogeny and comparative genomics of the fungal order Sordariales.</title>
        <authorList>
            <person name="Hensen N."/>
            <person name="Bonometti L."/>
            <person name="Westerberg I."/>
            <person name="Brannstrom I.O."/>
            <person name="Guillou S."/>
            <person name="Cros-Aarteil S."/>
            <person name="Calhoun S."/>
            <person name="Haridas S."/>
            <person name="Kuo A."/>
            <person name="Mondo S."/>
            <person name="Pangilinan J."/>
            <person name="Riley R."/>
            <person name="LaButti K."/>
            <person name="Andreopoulos B."/>
            <person name="Lipzen A."/>
            <person name="Chen C."/>
            <person name="Yan M."/>
            <person name="Daum C."/>
            <person name="Ng V."/>
            <person name="Clum A."/>
            <person name="Steindorff A."/>
            <person name="Ohm R.A."/>
            <person name="Martin F."/>
            <person name="Silar P."/>
            <person name="Natvig D.O."/>
            <person name="Lalanne C."/>
            <person name="Gautier V."/>
            <person name="Ament-Velasquez S.L."/>
            <person name="Kruys A."/>
            <person name="Hutchinson M.I."/>
            <person name="Powell A.J."/>
            <person name="Barry K."/>
            <person name="Miller A.N."/>
            <person name="Grigoriev I.V."/>
            <person name="Debuchy R."/>
            <person name="Gladieux P."/>
            <person name="Hiltunen Thoren M."/>
            <person name="Johannesson H."/>
        </authorList>
    </citation>
    <scope>NUCLEOTIDE SEQUENCE</scope>
    <source>
        <strain evidence="7">CBS 314.62</strain>
    </source>
</reference>
<feature type="binding site" description="axial binding residue" evidence="6">
    <location>
        <position position="447"/>
    </location>
    <ligand>
        <name>heme</name>
        <dbReference type="ChEBI" id="CHEBI:30413"/>
    </ligand>
    <ligandPart>
        <name>Fe</name>
        <dbReference type="ChEBI" id="CHEBI:18248"/>
    </ligandPart>
</feature>
<dbReference type="PANTHER" id="PTHR47582">
    <property type="entry name" value="P450, PUTATIVE (EUROFUNG)-RELATED"/>
    <property type="match status" value="1"/>
</dbReference>
<keyword evidence="6" id="KW-0349">Heme</keyword>
<comment type="caution">
    <text evidence="7">The sequence shown here is derived from an EMBL/GenBank/DDBJ whole genome shotgun (WGS) entry which is preliminary data.</text>
</comment>
<dbReference type="PANTHER" id="PTHR47582:SF1">
    <property type="entry name" value="P450, PUTATIVE (EUROFUNG)-RELATED"/>
    <property type="match status" value="1"/>
</dbReference>
<dbReference type="Gene3D" id="1.10.630.10">
    <property type="entry name" value="Cytochrome P450"/>
    <property type="match status" value="1"/>
</dbReference>
<sequence>MELTLGAIGGTALALFIGCLLLEAYFASSREPGEPANVRPWIPLIGHGLGIMRNRTGYFSRIDAKLKTGIFALQIFSFRMYVVTDRALITPVQRAARTISFNPFIKKANAAFVKLSDKGLDLHDDASFLHDFKNVSVKGMAPGADLDRLNLVTVQEELHNIDRLAAQCVATAGKPVLIDLMKWIQHLLSISATEGIYGPQNPFKNAEHEKSFWTFHSKLKELLIGVLPGLIARKAVKAQSANGGRYESFLRNKGHETASATLQARTSLFADRDLSLRENAWMNIGYDVAILANFVPTAFWAVYNVISRPALLAQIRDELVATETVARDADDGSCVLDLSRLRTSCPLMLSAFQETQRVATTHAMIREVLADTTISTDTSSYLLKKGAYVQVASVPTLRSAEIWGDDPAVFDPHRFIKLKKDAASSIVRPADLPSAAFPVWGIAPHVCPARQYASTGCLALVAMLAMRFEFLPAEGGGGEWKARLRTRIDFQSVVLPDEKVRVCVRLRKGWNEGVWRVVVGEVGTRMVLAVH</sequence>
<dbReference type="Proteomes" id="UP001270362">
    <property type="component" value="Unassembled WGS sequence"/>
</dbReference>
<dbReference type="InterPro" id="IPR036396">
    <property type="entry name" value="Cyt_P450_sf"/>
</dbReference>
<keyword evidence="4 6" id="KW-0408">Iron</keyword>
<dbReference type="InterPro" id="IPR001128">
    <property type="entry name" value="Cyt_P450"/>
</dbReference>
<keyword evidence="8" id="KW-1185">Reference proteome</keyword>